<dbReference type="HOGENOM" id="CLU_3080136_0_0_11"/>
<feature type="region of interest" description="Disordered" evidence="1">
    <location>
        <begin position="1"/>
        <end position="52"/>
    </location>
</feature>
<dbReference type="AlphaFoldDB" id="Q0RI97"/>
<sequence length="52" mass="5186">MAVPYGARRAGSAGTTRNLPPTILPYISADIGPGNVAPTDVGEPSSSTKTTA</sequence>
<protein>
    <submittedName>
        <fullName evidence="2">Uncharacterized protein</fullName>
    </submittedName>
</protein>
<dbReference type="Proteomes" id="UP000000657">
    <property type="component" value="Chromosome"/>
</dbReference>
<accession>Q0RI97</accession>
<organism evidence="2 3">
    <name type="scientific">Frankia alni (strain DSM 45986 / CECT 9034 / ACN14a)</name>
    <dbReference type="NCBI Taxonomy" id="326424"/>
    <lineage>
        <taxon>Bacteria</taxon>
        <taxon>Bacillati</taxon>
        <taxon>Actinomycetota</taxon>
        <taxon>Actinomycetes</taxon>
        <taxon>Frankiales</taxon>
        <taxon>Frankiaceae</taxon>
        <taxon>Frankia</taxon>
    </lineage>
</organism>
<dbReference type="KEGG" id="fal:FRAAL4132"/>
<gene>
    <name evidence="2" type="ordered locus">FRAAL4132</name>
</gene>
<evidence type="ECO:0000313" key="2">
    <source>
        <dbReference type="EMBL" id="CAJ62774.2"/>
    </source>
</evidence>
<proteinExistence type="predicted"/>
<dbReference type="EMBL" id="CT573213">
    <property type="protein sequence ID" value="CAJ62774.2"/>
    <property type="molecule type" value="Genomic_DNA"/>
</dbReference>
<evidence type="ECO:0000256" key="1">
    <source>
        <dbReference type="SAM" id="MobiDB-lite"/>
    </source>
</evidence>
<reference evidence="2 3" key="1">
    <citation type="journal article" date="2007" name="Genome Res.">
        <title>Genome characteristics of facultatively symbiotic Frankia sp. strains reflect host range and host plant biogeography.</title>
        <authorList>
            <person name="Normand P."/>
            <person name="Lapierre P."/>
            <person name="Tisa L.S."/>
            <person name="Gogarten J.P."/>
            <person name="Alloisio N."/>
            <person name="Bagnarol E."/>
            <person name="Bassi C.A."/>
            <person name="Berry A.M."/>
            <person name="Bickhart D.M."/>
            <person name="Choisne N."/>
            <person name="Couloux A."/>
            <person name="Cournoyer B."/>
            <person name="Cruveiller S."/>
            <person name="Daubin V."/>
            <person name="Demange N."/>
            <person name="Francino M.P."/>
            <person name="Goltsman E."/>
            <person name="Huang Y."/>
            <person name="Kopp O.R."/>
            <person name="Labarre L."/>
            <person name="Lapidus A."/>
            <person name="Lavire C."/>
            <person name="Marechal J."/>
            <person name="Martinez M."/>
            <person name="Mastronunzio J.E."/>
            <person name="Mullin B.C."/>
            <person name="Niemann J."/>
            <person name="Pujic P."/>
            <person name="Rawnsley T."/>
            <person name="Rouy Z."/>
            <person name="Schenowitz C."/>
            <person name="Sellstedt A."/>
            <person name="Tavares F."/>
            <person name="Tomkins J.P."/>
            <person name="Vallenet D."/>
            <person name="Valverde C."/>
            <person name="Wall L.G."/>
            <person name="Wang Y."/>
            <person name="Medigue C."/>
            <person name="Benson D.R."/>
        </authorList>
    </citation>
    <scope>NUCLEOTIDE SEQUENCE [LARGE SCALE GENOMIC DNA]</scope>
    <source>
        <strain evidence="3">DSM 45986 / CECT 9034 / ACN14a</strain>
    </source>
</reference>
<keyword evidence="3" id="KW-1185">Reference proteome</keyword>
<name>Q0RI97_FRAAA</name>
<evidence type="ECO:0000313" key="3">
    <source>
        <dbReference type="Proteomes" id="UP000000657"/>
    </source>
</evidence>